<keyword evidence="10 14" id="KW-0067">ATP-binding</keyword>
<reference evidence="17 18" key="1">
    <citation type="submission" date="2023-03" db="EMBL/GenBank/DDBJ databases">
        <title>Genome sequence of Lichtheimia ornata CBS 291.66.</title>
        <authorList>
            <person name="Mohabir J.T."/>
            <person name="Shea T.P."/>
            <person name="Kurbessoian T."/>
            <person name="Berby B."/>
            <person name="Fontaine J."/>
            <person name="Livny J."/>
            <person name="Gnirke A."/>
            <person name="Stajich J.E."/>
            <person name="Cuomo C.A."/>
        </authorList>
    </citation>
    <scope>NUCLEOTIDE SEQUENCE [LARGE SCALE GENOMIC DNA]</scope>
    <source>
        <strain evidence="17">CBS 291.66</strain>
    </source>
</reference>
<dbReference type="Gene3D" id="3.90.870.10">
    <property type="entry name" value="DHBP synthase"/>
    <property type="match status" value="1"/>
</dbReference>
<dbReference type="EMBL" id="JARTCD010000051">
    <property type="protein sequence ID" value="KAJ8655231.1"/>
    <property type="molecule type" value="Genomic_DNA"/>
</dbReference>
<dbReference type="GO" id="GO:0002949">
    <property type="term" value="P:tRNA threonylcarbamoyladenosine modification"/>
    <property type="evidence" value="ECO:0007669"/>
    <property type="project" value="UniProtKB-ARBA"/>
</dbReference>
<dbReference type="FunFam" id="3.90.870.10:FF:000008">
    <property type="entry name" value="Threonylcarbamoyl-AMP synthase"/>
    <property type="match status" value="1"/>
</dbReference>
<comment type="caution">
    <text evidence="17">The sequence shown here is derived from an EMBL/GenBank/DDBJ whole genome shotgun (WGS) entry which is preliminary data.</text>
</comment>
<proteinExistence type="inferred from homology"/>
<gene>
    <name evidence="17" type="ORF">O0I10_009099</name>
</gene>
<feature type="binding site" evidence="15">
    <location>
        <position position="169"/>
    </location>
    <ligand>
        <name>L-threonine</name>
        <dbReference type="ChEBI" id="CHEBI:57926"/>
    </ligand>
</feature>
<evidence type="ECO:0000256" key="11">
    <source>
        <dbReference type="ARBA" id="ARBA00029774"/>
    </source>
</evidence>
<evidence type="ECO:0000313" key="17">
    <source>
        <dbReference type="EMBL" id="KAJ8655231.1"/>
    </source>
</evidence>
<dbReference type="InterPro" id="IPR017945">
    <property type="entry name" value="DHBP_synth_RibB-like_a/b_dom"/>
</dbReference>
<evidence type="ECO:0000256" key="12">
    <source>
        <dbReference type="ARBA" id="ARBA00048366"/>
    </source>
</evidence>
<evidence type="ECO:0000259" key="16">
    <source>
        <dbReference type="PROSITE" id="PS51163"/>
    </source>
</evidence>
<dbReference type="PANTHER" id="PTHR17490:SF16">
    <property type="entry name" value="THREONYLCARBAMOYL-AMP SYNTHASE"/>
    <property type="match status" value="1"/>
</dbReference>
<dbReference type="Pfam" id="PF03481">
    <property type="entry name" value="Sua5_C"/>
    <property type="match status" value="1"/>
</dbReference>
<dbReference type="Proteomes" id="UP001234581">
    <property type="component" value="Unassembled WGS sequence"/>
</dbReference>
<dbReference type="InterPro" id="IPR005145">
    <property type="entry name" value="Sua5_C"/>
</dbReference>
<feature type="binding site" evidence="15">
    <location>
        <position position="265"/>
    </location>
    <ligand>
        <name>ATP</name>
        <dbReference type="ChEBI" id="CHEBI:30616"/>
    </ligand>
</feature>
<evidence type="ECO:0000256" key="4">
    <source>
        <dbReference type="ARBA" id="ARBA00015492"/>
    </source>
</evidence>
<keyword evidence="9 14" id="KW-0547">Nucleotide-binding</keyword>
<organism evidence="17 18">
    <name type="scientific">Lichtheimia ornata</name>
    <dbReference type="NCBI Taxonomy" id="688661"/>
    <lineage>
        <taxon>Eukaryota</taxon>
        <taxon>Fungi</taxon>
        <taxon>Fungi incertae sedis</taxon>
        <taxon>Mucoromycota</taxon>
        <taxon>Mucoromycotina</taxon>
        <taxon>Mucoromycetes</taxon>
        <taxon>Mucorales</taxon>
        <taxon>Lichtheimiaceae</taxon>
        <taxon>Lichtheimia</taxon>
    </lineage>
</organism>
<feature type="binding site" evidence="15">
    <location>
        <position position="92"/>
    </location>
    <ligand>
        <name>L-threonine</name>
        <dbReference type="ChEBI" id="CHEBI:57926"/>
    </ligand>
</feature>
<comment type="function">
    <text evidence="13">Required for the formation of a threonylcarbamoyl group on adenosine at position 37 (t(6)A37) in tRNAs that read codons beginning with adenine. Likely catalyzes the conversion of L-threonine, HCO(3)(-)/CO(2) and ATP to give threonylcarbamoyl-AMP (TC-AMP) as the acyladenylate intermediate, with the release of diphosphate. Required for normal translation, by ensuring translation fidelity at the level of codon recognition, appropriate translation initiation selection and maintenance of reading frame. Also involved in telomere replication. Binds to single-stranded telomeric (ssTG) DNA and positively regulates telomere length.</text>
</comment>
<dbReference type="AlphaFoldDB" id="A0AAD7UYF1"/>
<name>A0AAD7UYF1_9FUNG</name>
<evidence type="ECO:0000256" key="7">
    <source>
        <dbReference type="ARBA" id="ARBA00022694"/>
    </source>
</evidence>
<evidence type="ECO:0000256" key="9">
    <source>
        <dbReference type="ARBA" id="ARBA00022741"/>
    </source>
</evidence>
<keyword evidence="6 14" id="KW-0808">Transferase</keyword>
<dbReference type="PIRSF" id="PIRSF004930">
    <property type="entry name" value="Tln_factor_SUA5"/>
    <property type="match status" value="1"/>
</dbReference>
<evidence type="ECO:0000256" key="5">
    <source>
        <dbReference type="ARBA" id="ARBA00022490"/>
    </source>
</evidence>
<dbReference type="GO" id="GO:0006450">
    <property type="term" value="P:regulation of translational fidelity"/>
    <property type="evidence" value="ECO:0007669"/>
    <property type="project" value="TreeGrafter"/>
</dbReference>
<dbReference type="GO" id="GO:0005524">
    <property type="term" value="F:ATP binding"/>
    <property type="evidence" value="ECO:0007669"/>
    <property type="project" value="UniProtKB-UniRule"/>
</dbReference>
<keyword evidence="18" id="KW-1185">Reference proteome</keyword>
<evidence type="ECO:0000256" key="6">
    <source>
        <dbReference type="ARBA" id="ARBA00022679"/>
    </source>
</evidence>
<keyword evidence="5 14" id="KW-0963">Cytoplasm</keyword>
<evidence type="ECO:0000256" key="14">
    <source>
        <dbReference type="PIRNR" id="PIRNR004930"/>
    </source>
</evidence>
<dbReference type="Pfam" id="PF01300">
    <property type="entry name" value="Sua5_yciO_yrdC"/>
    <property type="match status" value="1"/>
</dbReference>
<comment type="catalytic activity">
    <reaction evidence="12 14">
        <text>L-threonine + hydrogencarbonate + ATP = L-threonylcarbamoyladenylate + diphosphate + H2O</text>
        <dbReference type="Rhea" id="RHEA:36407"/>
        <dbReference type="ChEBI" id="CHEBI:15377"/>
        <dbReference type="ChEBI" id="CHEBI:17544"/>
        <dbReference type="ChEBI" id="CHEBI:30616"/>
        <dbReference type="ChEBI" id="CHEBI:33019"/>
        <dbReference type="ChEBI" id="CHEBI:57926"/>
        <dbReference type="ChEBI" id="CHEBI:73682"/>
        <dbReference type="EC" id="2.7.7.87"/>
    </reaction>
</comment>
<comment type="subcellular location">
    <subcellularLocation>
        <location evidence="1 14">Cytoplasm</location>
    </subcellularLocation>
</comment>
<keyword evidence="8 14" id="KW-0548">Nucleotidyltransferase</keyword>
<feature type="domain" description="YrdC-like" evidence="16">
    <location>
        <begin position="38"/>
        <end position="227"/>
    </location>
</feature>
<feature type="binding site" evidence="15">
    <location>
        <position position="171"/>
    </location>
    <ligand>
        <name>ATP</name>
        <dbReference type="ChEBI" id="CHEBI:30616"/>
    </ligand>
</feature>
<dbReference type="PROSITE" id="PS51163">
    <property type="entry name" value="YRDC"/>
    <property type="match status" value="1"/>
</dbReference>
<evidence type="ECO:0000256" key="1">
    <source>
        <dbReference type="ARBA" id="ARBA00004496"/>
    </source>
</evidence>
<dbReference type="GO" id="GO:0005737">
    <property type="term" value="C:cytoplasm"/>
    <property type="evidence" value="ECO:0007669"/>
    <property type="project" value="UniProtKB-SubCell"/>
</dbReference>
<keyword evidence="7 14" id="KW-0819">tRNA processing</keyword>
<feature type="binding site" evidence="15">
    <location>
        <position position="87"/>
    </location>
    <ligand>
        <name>ATP</name>
        <dbReference type="ChEBI" id="CHEBI:30616"/>
    </ligand>
</feature>
<evidence type="ECO:0000313" key="18">
    <source>
        <dbReference type="Proteomes" id="UP001234581"/>
    </source>
</evidence>
<dbReference type="GO" id="GO:0000049">
    <property type="term" value="F:tRNA binding"/>
    <property type="evidence" value="ECO:0007669"/>
    <property type="project" value="TreeGrafter"/>
</dbReference>
<dbReference type="InterPro" id="IPR050156">
    <property type="entry name" value="TC-AMP_synthase_SUA5"/>
</dbReference>
<dbReference type="InterPro" id="IPR038385">
    <property type="entry name" value="Sua5/YwlC_C"/>
</dbReference>
<evidence type="ECO:0000256" key="10">
    <source>
        <dbReference type="ARBA" id="ARBA00022840"/>
    </source>
</evidence>
<dbReference type="RefSeq" id="XP_058340144.1">
    <property type="nucleotide sequence ID" value="XM_058489096.1"/>
</dbReference>
<dbReference type="SUPFAM" id="SSF55821">
    <property type="entry name" value="YrdC/RibB"/>
    <property type="match status" value="1"/>
</dbReference>
<feature type="binding site" evidence="15">
    <location>
        <position position="179"/>
    </location>
    <ligand>
        <name>ATP</name>
        <dbReference type="ChEBI" id="CHEBI:30616"/>
    </ligand>
</feature>
<dbReference type="GO" id="GO:0003725">
    <property type="term" value="F:double-stranded RNA binding"/>
    <property type="evidence" value="ECO:0007669"/>
    <property type="project" value="UniProtKB-UniRule"/>
</dbReference>
<evidence type="ECO:0000256" key="8">
    <source>
        <dbReference type="ARBA" id="ARBA00022695"/>
    </source>
</evidence>
<feature type="binding site" evidence="15">
    <location>
        <position position="83"/>
    </location>
    <ligand>
        <name>ATP</name>
        <dbReference type="ChEBI" id="CHEBI:30616"/>
    </ligand>
</feature>
<protein>
    <recommendedName>
        <fullName evidence="4 14">Threonylcarbamoyl-AMP synthase</fullName>
        <shortName evidence="14">TC-AMP synthase</shortName>
        <ecNumber evidence="3 14">2.7.7.87</ecNumber>
    </recommendedName>
    <alternativeName>
        <fullName evidence="11 14">L-threonylcarbamoyladenylate synthase</fullName>
    </alternativeName>
</protein>
<dbReference type="GO" id="GO:0061710">
    <property type="term" value="F:L-threonylcarbamoyladenylate synthase"/>
    <property type="evidence" value="ECO:0007669"/>
    <property type="project" value="UniProtKB-EC"/>
</dbReference>
<dbReference type="InterPro" id="IPR006070">
    <property type="entry name" value="Sua5-like_dom"/>
</dbReference>
<evidence type="ECO:0000256" key="15">
    <source>
        <dbReference type="PIRSR" id="PIRSR004930-1"/>
    </source>
</evidence>
<sequence>MTTMRHFETQILPVQSAHFQFQDESLNAKPVITHAKDQQAIDQAVEWLKQGEAVGIPTETVYGLAANALSSDAVSKIFAAKNRPQDNPLIVHVSSLAMLESMLPDRKIPAVYLPIVERHWPGPLTIIVPAHPDIVPASVTCGQPTVAVRFPAHPVARALIDACGFPLAAPSANASGKPSTTTAQHVYDDLQGRIPAILDGGPCRVGVESTVLDGLRSPAAILRPGGVTYEALADLLPGLQVYRKDFVDKALEEAPTTPGMKYRHYSPDAPVVLIDANVHDFEQRWKEEYNAHFKDATKVGLLTSRTNKSDDQSSSVTVERISMGTSAEEVARGLFGGLRDLDTRNVDVIFVQGVTETQEGMAVMNRLRKAASKVCT</sequence>
<dbReference type="NCBIfam" id="TIGR00057">
    <property type="entry name" value="L-threonylcarbamoyladenylate synthase"/>
    <property type="match status" value="1"/>
</dbReference>
<dbReference type="EC" id="2.7.7.87" evidence="3 14"/>
<evidence type="ECO:0000256" key="3">
    <source>
        <dbReference type="ARBA" id="ARBA00012584"/>
    </source>
</evidence>
<feature type="binding site" evidence="15">
    <location>
        <position position="149"/>
    </location>
    <ligand>
        <name>L-threonine</name>
        <dbReference type="ChEBI" id="CHEBI:57926"/>
    </ligand>
</feature>
<dbReference type="Gene3D" id="3.40.50.11030">
    <property type="entry name" value="Threonylcarbamoyl-AMP synthase, C-terminal domain"/>
    <property type="match status" value="1"/>
</dbReference>
<feature type="binding site" evidence="15">
    <location>
        <position position="145"/>
    </location>
    <ligand>
        <name>ATP</name>
        <dbReference type="ChEBI" id="CHEBI:30616"/>
    </ligand>
</feature>
<dbReference type="PANTHER" id="PTHR17490">
    <property type="entry name" value="SUA5"/>
    <property type="match status" value="1"/>
</dbReference>
<comment type="similarity">
    <text evidence="2 14">Belongs to the SUA5 family.</text>
</comment>
<accession>A0AAD7UYF1</accession>
<evidence type="ECO:0000256" key="2">
    <source>
        <dbReference type="ARBA" id="ARBA00007663"/>
    </source>
</evidence>
<feature type="binding site" evidence="15">
    <location>
        <position position="223"/>
    </location>
    <ligand>
        <name>ATP</name>
        <dbReference type="ChEBI" id="CHEBI:30616"/>
    </ligand>
</feature>
<feature type="binding site" evidence="15">
    <location>
        <position position="209"/>
    </location>
    <ligand>
        <name>L-threonine</name>
        <dbReference type="ChEBI" id="CHEBI:57926"/>
    </ligand>
</feature>
<dbReference type="GeneID" id="83216506"/>
<evidence type="ECO:0000256" key="13">
    <source>
        <dbReference type="ARBA" id="ARBA00056339"/>
    </source>
</evidence>
<feature type="binding site" evidence="15">
    <location>
        <position position="60"/>
    </location>
    <ligand>
        <name>L-threonine</name>
        <dbReference type="ChEBI" id="CHEBI:57926"/>
    </ligand>
</feature>
<dbReference type="InterPro" id="IPR010923">
    <property type="entry name" value="T(6)A37_SUA5"/>
</dbReference>